<dbReference type="AlphaFoldDB" id="A0A6A6SQB0"/>
<keyword evidence="2" id="KW-1185">Reference proteome</keyword>
<proteinExistence type="predicted"/>
<dbReference type="Proteomes" id="UP000799324">
    <property type="component" value="Unassembled WGS sequence"/>
</dbReference>
<evidence type="ECO:0000313" key="2">
    <source>
        <dbReference type="Proteomes" id="UP000799324"/>
    </source>
</evidence>
<gene>
    <name evidence="1" type="ORF">K491DRAFT_250523</name>
</gene>
<evidence type="ECO:0000313" key="1">
    <source>
        <dbReference type="EMBL" id="KAF2648354.1"/>
    </source>
</evidence>
<organism evidence="1 2">
    <name type="scientific">Lophiostoma macrostomum CBS 122681</name>
    <dbReference type="NCBI Taxonomy" id="1314788"/>
    <lineage>
        <taxon>Eukaryota</taxon>
        <taxon>Fungi</taxon>
        <taxon>Dikarya</taxon>
        <taxon>Ascomycota</taxon>
        <taxon>Pezizomycotina</taxon>
        <taxon>Dothideomycetes</taxon>
        <taxon>Pleosporomycetidae</taxon>
        <taxon>Pleosporales</taxon>
        <taxon>Lophiostomataceae</taxon>
        <taxon>Lophiostoma</taxon>
    </lineage>
</organism>
<name>A0A6A6SQB0_9PLEO</name>
<sequence length="74" mass="8251">MLLGRGWREGTCPREACAPLLALLQQCFVTQGLLRTGVPDTMQVWRKDTSLAWFVVAGSRRKLCKTRALRSTGS</sequence>
<reference evidence="1" key="1">
    <citation type="journal article" date="2020" name="Stud. Mycol.">
        <title>101 Dothideomycetes genomes: a test case for predicting lifestyles and emergence of pathogens.</title>
        <authorList>
            <person name="Haridas S."/>
            <person name="Albert R."/>
            <person name="Binder M."/>
            <person name="Bloem J."/>
            <person name="Labutti K."/>
            <person name="Salamov A."/>
            <person name="Andreopoulos B."/>
            <person name="Baker S."/>
            <person name="Barry K."/>
            <person name="Bills G."/>
            <person name="Bluhm B."/>
            <person name="Cannon C."/>
            <person name="Castanera R."/>
            <person name="Culley D."/>
            <person name="Daum C."/>
            <person name="Ezra D."/>
            <person name="Gonzalez J."/>
            <person name="Henrissat B."/>
            <person name="Kuo A."/>
            <person name="Liang C."/>
            <person name="Lipzen A."/>
            <person name="Lutzoni F."/>
            <person name="Magnuson J."/>
            <person name="Mondo S."/>
            <person name="Nolan M."/>
            <person name="Ohm R."/>
            <person name="Pangilinan J."/>
            <person name="Park H.-J."/>
            <person name="Ramirez L."/>
            <person name="Alfaro M."/>
            <person name="Sun H."/>
            <person name="Tritt A."/>
            <person name="Yoshinaga Y."/>
            <person name="Zwiers L.-H."/>
            <person name="Turgeon B."/>
            <person name="Goodwin S."/>
            <person name="Spatafora J."/>
            <person name="Crous P."/>
            <person name="Grigoriev I."/>
        </authorList>
    </citation>
    <scope>NUCLEOTIDE SEQUENCE</scope>
    <source>
        <strain evidence="1">CBS 122681</strain>
    </source>
</reference>
<protein>
    <submittedName>
        <fullName evidence="1">Uncharacterized protein</fullName>
    </submittedName>
</protein>
<accession>A0A6A6SQB0</accession>
<dbReference type="EMBL" id="MU004543">
    <property type="protein sequence ID" value="KAF2648354.1"/>
    <property type="molecule type" value="Genomic_DNA"/>
</dbReference>